<dbReference type="Pfam" id="PF00664">
    <property type="entry name" value="ABC_membrane"/>
    <property type="match status" value="1"/>
</dbReference>
<feature type="transmembrane region" description="Helical" evidence="9">
    <location>
        <begin position="162"/>
        <end position="182"/>
    </location>
</feature>
<dbReference type="InterPro" id="IPR003593">
    <property type="entry name" value="AAA+_ATPase"/>
</dbReference>
<evidence type="ECO:0000256" key="6">
    <source>
        <dbReference type="ARBA" id="ARBA00022840"/>
    </source>
</evidence>
<dbReference type="InterPro" id="IPR011527">
    <property type="entry name" value="ABC1_TM_dom"/>
</dbReference>
<reference evidence="13" key="1">
    <citation type="submission" date="2016-10" db="EMBL/GenBank/DDBJ databases">
        <authorList>
            <person name="Varghese N."/>
            <person name="Submissions S."/>
        </authorList>
    </citation>
    <scope>NUCLEOTIDE SEQUENCE [LARGE SCALE GENOMIC DNA]</scope>
    <source>
        <strain evidence="13">Gh-67</strain>
    </source>
</reference>
<keyword evidence="8 9" id="KW-0472">Membrane</keyword>
<gene>
    <name evidence="12" type="ORF">SAMN05192573_101681</name>
</gene>
<feature type="transmembrane region" description="Helical" evidence="9">
    <location>
        <begin position="46"/>
        <end position="71"/>
    </location>
</feature>
<dbReference type="CDD" id="cd18547">
    <property type="entry name" value="ABC_6TM_Tm288_like"/>
    <property type="match status" value="1"/>
</dbReference>
<proteinExistence type="predicted"/>
<evidence type="ECO:0000256" key="8">
    <source>
        <dbReference type="ARBA" id="ARBA00023136"/>
    </source>
</evidence>
<dbReference type="GO" id="GO:0005886">
    <property type="term" value="C:plasma membrane"/>
    <property type="evidence" value="ECO:0007669"/>
    <property type="project" value="UniProtKB-SubCell"/>
</dbReference>
<keyword evidence="13" id="KW-1185">Reference proteome</keyword>
<dbReference type="STRING" id="551996.SAMN05192573_101681"/>
<feature type="transmembrane region" description="Helical" evidence="9">
    <location>
        <begin position="188"/>
        <end position="208"/>
    </location>
</feature>
<dbReference type="Proteomes" id="UP000199705">
    <property type="component" value="Unassembled WGS sequence"/>
</dbReference>
<dbReference type="PANTHER" id="PTHR43394">
    <property type="entry name" value="ATP-DEPENDENT PERMEASE MDL1, MITOCHONDRIAL"/>
    <property type="match status" value="1"/>
</dbReference>
<evidence type="ECO:0000256" key="4">
    <source>
        <dbReference type="ARBA" id="ARBA00022692"/>
    </source>
</evidence>
<dbReference type="FunFam" id="3.40.50.300:FF:000854">
    <property type="entry name" value="Multidrug ABC transporter ATP-binding protein"/>
    <property type="match status" value="1"/>
</dbReference>
<dbReference type="GO" id="GO:0015421">
    <property type="term" value="F:ABC-type oligopeptide transporter activity"/>
    <property type="evidence" value="ECO:0007669"/>
    <property type="project" value="TreeGrafter"/>
</dbReference>
<feature type="domain" description="ABC transporter" evidence="10">
    <location>
        <begin position="362"/>
        <end position="597"/>
    </location>
</feature>
<dbReference type="EMBL" id="FNCG01000001">
    <property type="protein sequence ID" value="SDF90094.1"/>
    <property type="molecule type" value="Genomic_DNA"/>
</dbReference>
<evidence type="ECO:0000256" key="5">
    <source>
        <dbReference type="ARBA" id="ARBA00022741"/>
    </source>
</evidence>
<keyword evidence="2" id="KW-0813">Transport</keyword>
<evidence type="ECO:0000313" key="13">
    <source>
        <dbReference type="Proteomes" id="UP000199705"/>
    </source>
</evidence>
<dbReference type="SUPFAM" id="SSF52540">
    <property type="entry name" value="P-loop containing nucleoside triphosphate hydrolases"/>
    <property type="match status" value="1"/>
</dbReference>
<dbReference type="GO" id="GO:0016887">
    <property type="term" value="F:ATP hydrolysis activity"/>
    <property type="evidence" value="ECO:0007669"/>
    <property type="project" value="InterPro"/>
</dbReference>
<evidence type="ECO:0000256" key="2">
    <source>
        <dbReference type="ARBA" id="ARBA00022448"/>
    </source>
</evidence>
<name>A0A1G7PV07_9SPHI</name>
<evidence type="ECO:0000256" key="1">
    <source>
        <dbReference type="ARBA" id="ARBA00004651"/>
    </source>
</evidence>
<dbReference type="SUPFAM" id="SSF90123">
    <property type="entry name" value="ABC transporter transmembrane region"/>
    <property type="match status" value="1"/>
</dbReference>
<dbReference type="InterPro" id="IPR039421">
    <property type="entry name" value="Type_1_exporter"/>
</dbReference>
<comment type="subcellular location">
    <subcellularLocation>
        <location evidence="1">Cell membrane</location>
        <topology evidence="1">Multi-pass membrane protein</topology>
    </subcellularLocation>
</comment>
<evidence type="ECO:0000259" key="10">
    <source>
        <dbReference type="PROSITE" id="PS50893"/>
    </source>
</evidence>
<dbReference type="PROSITE" id="PS50929">
    <property type="entry name" value="ABC_TM1F"/>
    <property type="match status" value="1"/>
</dbReference>
<evidence type="ECO:0000256" key="7">
    <source>
        <dbReference type="ARBA" id="ARBA00022989"/>
    </source>
</evidence>
<feature type="transmembrane region" description="Helical" evidence="9">
    <location>
        <begin position="83"/>
        <end position="102"/>
    </location>
</feature>
<protein>
    <submittedName>
        <fullName evidence="12">ATP-binding cassette, subfamily B</fullName>
    </submittedName>
</protein>
<keyword evidence="6 12" id="KW-0067">ATP-binding</keyword>
<dbReference type="GO" id="GO:0005524">
    <property type="term" value="F:ATP binding"/>
    <property type="evidence" value="ECO:0007669"/>
    <property type="project" value="UniProtKB-KW"/>
</dbReference>
<keyword evidence="4 9" id="KW-0812">Transmembrane</keyword>
<accession>A0A1G7PV07</accession>
<organism evidence="12 13">
    <name type="scientific">Mucilaginibacter gossypii</name>
    <dbReference type="NCBI Taxonomy" id="551996"/>
    <lineage>
        <taxon>Bacteria</taxon>
        <taxon>Pseudomonadati</taxon>
        <taxon>Bacteroidota</taxon>
        <taxon>Sphingobacteriia</taxon>
        <taxon>Sphingobacteriales</taxon>
        <taxon>Sphingobacteriaceae</taxon>
        <taxon>Mucilaginibacter</taxon>
    </lineage>
</organism>
<dbReference type="InterPro" id="IPR036640">
    <property type="entry name" value="ABC1_TM_sf"/>
</dbReference>
<feature type="domain" description="ABC transmembrane type-1" evidence="11">
    <location>
        <begin position="47"/>
        <end position="329"/>
    </location>
</feature>
<dbReference type="InterPro" id="IPR027417">
    <property type="entry name" value="P-loop_NTPase"/>
</dbReference>
<keyword evidence="7 9" id="KW-1133">Transmembrane helix</keyword>
<dbReference type="SMART" id="SM00382">
    <property type="entry name" value="AAA"/>
    <property type="match status" value="1"/>
</dbReference>
<dbReference type="RefSeq" id="WP_256337329.1">
    <property type="nucleotide sequence ID" value="NZ_FNCG01000001.1"/>
</dbReference>
<dbReference type="Gene3D" id="3.40.50.300">
    <property type="entry name" value="P-loop containing nucleotide triphosphate hydrolases"/>
    <property type="match status" value="1"/>
</dbReference>
<sequence length="597" mass="66398">MKLTTEKILITMNYDLNQLGKNQPKTSTLAGLKKLLQLIAHEKRTLIIAFFAILVNSTLNLLGPLIIGHTIDKYVQHKDFSGVLHNAAILFCMYLVALFTSYKQTTLMGGVGQRMLFTLRNSIFNKLQQLPVAFFNQNKAGDLISRVNNDTDKLNQFFSQSLMQFIGNISIMIGAGIFLLAINIELGAAALSPALVILFLTLVLSPWIKRKNAANLKSTGALSGEIQESINNFKVIIAFNRRDYFRKRFEIANNQNYKTAIGSGLANNVFVPVYGLLASMAQLTVLCFGIYLISKGMFSIGLLVSYLSYATNFYNPLRQLAALWTNFQLAMAGWDRISQILSLETDLPVLQAGINEPNAALLEFRHVHFSYDESREILHNICFKLERGKTYALVGPTGGGKTTTASLIARLYDPTKGLVLLGGKDIRSFTAEERSRKIGFILQEPFLFTGTVRDNILYGNELFKDHTNEEMEQVIRDANLGSLLAIFEEGLDTKVLSGGDSISLGQKQLIAFMRAVLRNPEILILDEATANIDTITEKLLSDILDNLPKTTTRVIIAHRLNTIENADEIFFVNSGEVIRAGSFDDAMDLLLQGKRVS</sequence>
<keyword evidence="5" id="KW-0547">Nucleotide-binding</keyword>
<evidence type="ECO:0000259" key="11">
    <source>
        <dbReference type="PROSITE" id="PS50929"/>
    </source>
</evidence>
<evidence type="ECO:0000256" key="3">
    <source>
        <dbReference type="ARBA" id="ARBA00022475"/>
    </source>
</evidence>
<evidence type="ECO:0000256" key="9">
    <source>
        <dbReference type="SAM" id="Phobius"/>
    </source>
</evidence>
<dbReference type="PROSITE" id="PS50893">
    <property type="entry name" value="ABC_TRANSPORTER_2"/>
    <property type="match status" value="1"/>
</dbReference>
<keyword evidence="3" id="KW-1003">Cell membrane</keyword>
<evidence type="ECO:0000313" key="12">
    <source>
        <dbReference type="EMBL" id="SDF90094.1"/>
    </source>
</evidence>
<dbReference type="PANTHER" id="PTHR43394:SF1">
    <property type="entry name" value="ATP-BINDING CASSETTE SUB-FAMILY B MEMBER 10, MITOCHONDRIAL"/>
    <property type="match status" value="1"/>
</dbReference>
<dbReference type="AlphaFoldDB" id="A0A1G7PV07"/>
<dbReference type="InterPro" id="IPR003439">
    <property type="entry name" value="ABC_transporter-like_ATP-bd"/>
</dbReference>
<dbReference type="Gene3D" id="1.20.1560.10">
    <property type="entry name" value="ABC transporter type 1, transmembrane domain"/>
    <property type="match status" value="1"/>
</dbReference>
<dbReference type="Pfam" id="PF00005">
    <property type="entry name" value="ABC_tran"/>
    <property type="match status" value="1"/>
</dbReference>